<evidence type="ECO:0000313" key="3">
    <source>
        <dbReference type="Proteomes" id="UP000295021"/>
    </source>
</evidence>
<evidence type="ECO:0000256" key="1">
    <source>
        <dbReference type="SAM" id="Phobius"/>
    </source>
</evidence>
<name>A0AAX2QV19_9HYPH</name>
<dbReference type="AlphaFoldDB" id="A0AAX2QV19"/>
<evidence type="ECO:0000313" key="2">
    <source>
        <dbReference type="EMBL" id="TCU28180.1"/>
    </source>
</evidence>
<sequence length="72" mass="7352">MSGPPMDTVQLAMILGSLALVCWTAAGLTALLGTAEEIKHIEMGWTSQLLTTAFTGAGVASVVGMVTILVFG</sequence>
<proteinExistence type="predicted"/>
<reference evidence="2 3" key="1">
    <citation type="submission" date="2019-03" db="EMBL/GenBank/DDBJ databases">
        <title>Genomic Encyclopedia of Type Strains, Phase IV (KMG-V): Genome sequencing to study the core and pangenomes of soil and plant-associated prokaryotes.</title>
        <authorList>
            <person name="Whitman W."/>
        </authorList>
    </citation>
    <scope>NUCLEOTIDE SEQUENCE [LARGE SCALE GENOMIC DNA]</scope>
    <source>
        <strain evidence="2 3">FB403</strain>
    </source>
</reference>
<gene>
    <name evidence="2" type="ORF">EV131_10212</name>
</gene>
<protein>
    <submittedName>
        <fullName evidence="2">Uncharacterized protein</fullName>
    </submittedName>
</protein>
<dbReference type="Proteomes" id="UP000295021">
    <property type="component" value="Unassembled WGS sequence"/>
</dbReference>
<keyword evidence="1" id="KW-0472">Membrane</keyword>
<dbReference type="RefSeq" id="WP_132609840.1">
    <property type="nucleotide sequence ID" value="NZ_SMBI01000002.1"/>
</dbReference>
<keyword evidence="1" id="KW-1133">Transmembrane helix</keyword>
<organism evidence="2 3">
    <name type="scientific">Rhizobium laguerreae</name>
    <dbReference type="NCBI Taxonomy" id="1076926"/>
    <lineage>
        <taxon>Bacteria</taxon>
        <taxon>Pseudomonadati</taxon>
        <taxon>Pseudomonadota</taxon>
        <taxon>Alphaproteobacteria</taxon>
        <taxon>Hyphomicrobiales</taxon>
        <taxon>Rhizobiaceae</taxon>
        <taxon>Rhizobium/Agrobacterium group</taxon>
        <taxon>Rhizobium</taxon>
    </lineage>
</organism>
<accession>A0AAX2QV19</accession>
<feature type="transmembrane region" description="Helical" evidence="1">
    <location>
        <begin position="12"/>
        <end position="35"/>
    </location>
</feature>
<keyword evidence="1" id="KW-0812">Transmembrane</keyword>
<feature type="transmembrane region" description="Helical" evidence="1">
    <location>
        <begin position="47"/>
        <end position="71"/>
    </location>
</feature>
<comment type="caution">
    <text evidence="2">The sequence shown here is derived from an EMBL/GenBank/DDBJ whole genome shotgun (WGS) entry which is preliminary data.</text>
</comment>
<dbReference type="EMBL" id="SMBI01000002">
    <property type="protein sequence ID" value="TCU28180.1"/>
    <property type="molecule type" value="Genomic_DNA"/>
</dbReference>